<dbReference type="PANTHER" id="PTHR47293">
    <property type="entry name" value="JACALIN-RELATED LECTIN 3"/>
    <property type="match status" value="1"/>
</dbReference>
<dbReference type="InterPro" id="IPR036404">
    <property type="entry name" value="Jacalin-like_lectin_dom_sf"/>
</dbReference>
<name>A0A565BPK9_9BRAS</name>
<gene>
    <name evidence="4" type="ORF">ANE_LOCUS13722</name>
</gene>
<dbReference type="EMBL" id="CABITT030000004">
    <property type="protein sequence ID" value="VVB03278.1"/>
    <property type="molecule type" value="Genomic_DNA"/>
</dbReference>
<sequence length="106" mass="12011">MHGSHGCSKRIVRLNHESEFVTGISGEVYDGGLISSLTFHTNQRKDEAFHLTLNIGKTGPPMKMEFHSGILERCEFEGFFGAHDDTYLSTINFSVRHIFHDIETIK</sequence>
<dbReference type="Proteomes" id="UP000489600">
    <property type="component" value="Unassembled WGS sequence"/>
</dbReference>
<evidence type="ECO:0000256" key="1">
    <source>
        <dbReference type="ARBA" id="ARBA00006568"/>
    </source>
</evidence>
<dbReference type="PANTHER" id="PTHR47293:SF45">
    <property type="entry name" value="JACALIN-TYPE LECTIN DOMAIN-CONTAINING PROTEIN"/>
    <property type="match status" value="1"/>
</dbReference>
<dbReference type="GO" id="GO:0030246">
    <property type="term" value="F:carbohydrate binding"/>
    <property type="evidence" value="ECO:0007669"/>
    <property type="project" value="UniProtKB-KW"/>
</dbReference>
<dbReference type="SUPFAM" id="SSF51101">
    <property type="entry name" value="Mannose-binding lectins"/>
    <property type="match status" value="1"/>
</dbReference>
<evidence type="ECO:0000313" key="5">
    <source>
        <dbReference type="Proteomes" id="UP000489600"/>
    </source>
</evidence>
<dbReference type="AlphaFoldDB" id="A0A565BPK9"/>
<dbReference type="PROSITE" id="PS51752">
    <property type="entry name" value="JACALIN_LECTIN"/>
    <property type="match status" value="1"/>
</dbReference>
<proteinExistence type="inferred from homology"/>
<accession>A0A565BPK9</accession>
<dbReference type="InterPro" id="IPR001229">
    <property type="entry name" value="Jacalin-like_lectin_dom"/>
</dbReference>
<organism evidence="4 5">
    <name type="scientific">Arabis nemorensis</name>
    <dbReference type="NCBI Taxonomy" id="586526"/>
    <lineage>
        <taxon>Eukaryota</taxon>
        <taxon>Viridiplantae</taxon>
        <taxon>Streptophyta</taxon>
        <taxon>Embryophyta</taxon>
        <taxon>Tracheophyta</taxon>
        <taxon>Spermatophyta</taxon>
        <taxon>Magnoliopsida</taxon>
        <taxon>eudicotyledons</taxon>
        <taxon>Gunneridae</taxon>
        <taxon>Pentapetalae</taxon>
        <taxon>rosids</taxon>
        <taxon>malvids</taxon>
        <taxon>Brassicales</taxon>
        <taxon>Brassicaceae</taxon>
        <taxon>Arabideae</taxon>
        <taxon>Arabis</taxon>
    </lineage>
</organism>
<dbReference type="OrthoDB" id="1109737at2759"/>
<keyword evidence="2" id="KW-0430">Lectin</keyword>
<reference evidence="4" key="1">
    <citation type="submission" date="2019-07" db="EMBL/GenBank/DDBJ databases">
        <authorList>
            <person name="Dittberner H."/>
        </authorList>
    </citation>
    <scope>NUCLEOTIDE SEQUENCE [LARGE SCALE GENOMIC DNA]</scope>
</reference>
<protein>
    <recommendedName>
        <fullName evidence="3">Jacalin-type lectin domain-containing protein</fullName>
    </recommendedName>
</protein>
<dbReference type="Gene3D" id="2.100.10.30">
    <property type="entry name" value="Jacalin-like lectin domain"/>
    <property type="match status" value="1"/>
</dbReference>
<comment type="caution">
    <text evidence="4">The sequence shown here is derived from an EMBL/GenBank/DDBJ whole genome shotgun (WGS) entry which is preliminary data.</text>
</comment>
<feature type="domain" description="Jacalin-type lectin" evidence="3">
    <location>
        <begin position="1"/>
        <end position="97"/>
    </location>
</feature>
<evidence type="ECO:0000313" key="4">
    <source>
        <dbReference type="EMBL" id="VVB03278.1"/>
    </source>
</evidence>
<dbReference type="Pfam" id="PF01419">
    <property type="entry name" value="Jacalin"/>
    <property type="match status" value="1"/>
</dbReference>
<comment type="similarity">
    <text evidence="1">Belongs to the jacalin lectin family.</text>
</comment>
<evidence type="ECO:0000256" key="2">
    <source>
        <dbReference type="ARBA" id="ARBA00022734"/>
    </source>
</evidence>
<evidence type="ECO:0000259" key="3">
    <source>
        <dbReference type="PROSITE" id="PS51752"/>
    </source>
</evidence>
<keyword evidence="5" id="KW-1185">Reference proteome</keyword>